<dbReference type="OrthoDB" id="9968455at2"/>
<protein>
    <submittedName>
        <fullName evidence="2">Uncharacterized protein</fullName>
    </submittedName>
</protein>
<evidence type="ECO:0000313" key="2">
    <source>
        <dbReference type="EMBL" id="RIV79910.1"/>
    </source>
</evidence>
<organism evidence="2 3">
    <name type="scientific">Aurantiacibacter xanthus</name>
    <dbReference type="NCBI Taxonomy" id="1784712"/>
    <lineage>
        <taxon>Bacteria</taxon>
        <taxon>Pseudomonadati</taxon>
        <taxon>Pseudomonadota</taxon>
        <taxon>Alphaproteobacteria</taxon>
        <taxon>Sphingomonadales</taxon>
        <taxon>Erythrobacteraceae</taxon>
        <taxon>Aurantiacibacter</taxon>
    </lineage>
</organism>
<dbReference type="Proteomes" id="UP000265366">
    <property type="component" value="Unassembled WGS sequence"/>
</dbReference>
<dbReference type="AlphaFoldDB" id="A0A3A1NY43"/>
<comment type="caution">
    <text evidence="2">The sequence shown here is derived from an EMBL/GenBank/DDBJ whole genome shotgun (WGS) entry which is preliminary data.</text>
</comment>
<accession>A0A3A1NY43</accession>
<feature type="chain" id="PRO_5017437389" evidence="1">
    <location>
        <begin position="21"/>
        <end position="321"/>
    </location>
</feature>
<sequence length="321" mass="34455">MPKKVKVIAHSVALSLAAFALFILPAKTVASEPPTVEWLRGSWVFEGGKCSEGASLYLPRGRLASLGPAGVMSFLGTYKLEGDILTSTVFSETYGDLVEVERIRRVSANEMAADYPHNTNPDIVILPRRRCPAQPGPEPWYPELHFVGTAALLSKAAEGSAQAPSGSAGQARASLLPEVTEILTFDNPAECDSAFLVDFFERAQVSGGATFGAFGRVEVTRIPQSAGAVTERAALRAKWNGLTVLALEHVSAPDSEYTEINVYNIVFAEPSAVSGPVLGRLGFGVSRAGHEVEIYDPDTMMNPYYIALEDRRGGSELKCSF</sequence>
<reference evidence="2 3" key="1">
    <citation type="submission" date="2018-08" db="EMBL/GenBank/DDBJ databases">
        <title>Erythrobacter zhengii sp.nov., a bacterium isolated from deep-sea sediment.</title>
        <authorList>
            <person name="Fang C."/>
            <person name="Wu Y.-H."/>
            <person name="Sun C."/>
            <person name="Wang H."/>
            <person name="Cheng H."/>
            <person name="Meng F.-X."/>
            <person name="Wang C.-S."/>
            <person name="Xu X.-W."/>
        </authorList>
    </citation>
    <scope>NUCLEOTIDE SEQUENCE [LARGE SCALE GENOMIC DNA]</scope>
    <source>
        <strain evidence="2 3">CCTCC AB 2015396</strain>
    </source>
</reference>
<name>A0A3A1NY43_9SPHN</name>
<keyword evidence="3" id="KW-1185">Reference proteome</keyword>
<evidence type="ECO:0000256" key="1">
    <source>
        <dbReference type="SAM" id="SignalP"/>
    </source>
</evidence>
<gene>
    <name evidence="2" type="ORF">D2V17_20645</name>
</gene>
<evidence type="ECO:0000313" key="3">
    <source>
        <dbReference type="Proteomes" id="UP000265366"/>
    </source>
</evidence>
<keyword evidence="1" id="KW-0732">Signal</keyword>
<proteinExistence type="predicted"/>
<dbReference type="RefSeq" id="WP_119595013.1">
    <property type="nucleotide sequence ID" value="NZ_QXFM01000145.1"/>
</dbReference>
<feature type="signal peptide" evidence="1">
    <location>
        <begin position="1"/>
        <end position="20"/>
    </location>
</feature>
<dbReference type="EMBL" id="QXFM01000145">
    <property type="protein sequence ID" value="RIV79910.1"/>
    <property type="molecule type" value="Genomic_DNA"/>
</dbReference>